<protein>
    <submittedName>
        <fullName evidence="8">Ribonuclease J</fullName>
    </submittedName>
</protein>
<evidence type="ECO:0000259" key="7">
    <source>
        <dbReference type="SMART" id="SM00849"/>
    </source>
</evidence>
<evidence type="ECO:0000256" key="4">
    <source>
        <dbReference type="ARBA" id="ARBA00022833"/>
    </source>
</evidence>
<dbReference type="Pfam" id="PF07521">
    <property type="entry name" value="RMMBL"/>
    <property type="match status" value="1"/>
</dbReference>
<name>A0A411Z463_9RHOB</name>
<keyword evidence="6" id="KW-0694">RNA-binding</keyword>
<dbReference type="GO" id="GO:0004527">
    <property type="term" value="F:exonuclease activity"/>
    <property type="evidence" value="ECO:0007669"/>
    <property type="project" value="UniProtKB-KW"/>
</dbReference>
<keyword evidence="4" id="KW-0862">Zinc</keyword>
<dbReference type="Proteomes" id="UP000284547">
    <property type="component" value="Unassembled WGS sequence"/>
</dbReference>
<dbReference type="Pfam" id="PF22505">
    <property type="entry name" value="RNase_J_b_CASP"/>
    <property type="match status" value="1"/>
</dbReference>
<keyword evidence="1" id="KW-0540">Nuclease</keyword>
<comment type="caution">
    <text evidence="8">The sequence shown here is derived from an EMBL/GenBank/DDBJ whole genome shotgun (WGS) entry which is preliminary data.</text>
</comment>
<evidence type="ECO:0000256" key="2">
    <source>
        <dbReference type="ARBA" id="ARBA00022723"/>
    </source>
</evidence>
<dbReference type="EMBL" id="QWEY01000003">
    <property type="protein sequence ID" value="RGP37830.1"/>
    <property type="molecule type" value="Genomic_DNA"/>
</dbReference>
<dbReference type="PANTHER" id="PTHR43694">
    <property type="entry name" value="RIBONUCLEASE J"/>
    <property type="match status" value="1"/>
</dbReference>
<dbReference type="CDD" id="cd07714">
    <property type="entry name" value="RNaseJ_MBL-fold"/>
    <property type="match status" value="1"/>
</dbReference>
<keyword evidence="9" id="KW-1185">Reference proteome</keyword>
<keyword evidence="3" id="KW-0378">Hydrolase</keyword>
<dbReference type="InterPro" id="IPR011108">
    <property type="entry name" value="RMMBL"/>
</dbReference>
<dbReference type="Pfam" id="PF00753">
    <property type="entry name" value="Lactamase_B"/>
    <property type="match status" value="1"/>
</dbReference>
<dbReference type="SUPFAM" id="SSF56281">
    <property type="entry name" value="Metallo-hydrolase/oxidoreductase"/>
    <property type="match status" value="1"/>
</dbReference>
<dbReference type="GO" id="GO:0046872">
    <property type="term" value="F:metal ion binding"/>
    <property type="evidence" value="ECO:0007669"/>
    <property type="project" value="UniProtKB-KW"/>
</dbReference>
<keyword evidence="5" id="KW-0269">Exonuclease</keyword>
<evidence type="ECO:0000313" key="8">
    <source>
        <dbReference type="EMBL" id="RGP37830.1"/>
    </source>
</evidence>
<keyword evidence="2" id="KW-0479">Metal-binding</keyword>
<gene>
    <name evidence="8" type="ORF">D1012_07995</name>
</gene>
<dbReference type="Gene3D" id="3.60.15.10">
    <property type="entry name" value="Ribonuclease Z/Hydroxyacylglutathione hydrolase-like"/>
    <property type="match status" value="1"/>
</dbReference>
<dbReference type="SMART" id="SM00849">
    <property type="entry name" value="Lactamase_B"/>
    <property type="match status" value="1"/>
</dbReference>
<evidence type="ECO:0000256" key="6">
    <source>
        <dbReference type="ARBA" id="ARBA00022884"/>
    </source>
</evidence>
<dbReference type="Pfam" id="PF17770">
    <property type="entry name" value="RNase_J_C"/>
    <property type="match status" value="1"/>
</dbReference>
<proteinExistence type="predicted"/>
<evidence type="ECO:0000256" key="1">
    <source>
        <dbReference type="ARBA" id="ARBA00022722"/>
    </source>
</evidence>
<accession>A0A411Z463</accession>
<dbReference type="InterPro" id="IPR036866">
    <property type="entry name" value="RibonucZ/Hydroxyglut_hydro"/>
</dbReference>
<dbReference type="GO" id="GO:0003723">
    <property type="term" value="F:RNA binding"/>
    <property type="evidence" value="ECO:0007669"/>
    <property type="project" value="UniProtKB-KW"/>
</dbReference>
<dbReference type="Gene3D" id="3.10.20.580">
    <property type="match status" value="1"/>
</dbReference>
<reference evidence="8 9" key="1">
    <citation type="submission" date="2018-08" db="EMBL/GenBank/DDBJ databases">
        <title>Flavobacterium tibetense sp. nov., isolated from a wetland YonghuCo on Tibetan Plateau.</title>
        <authorList>
            <person name="Phurbu D."/>
            <person name="Lu H."/>
            <person name="Xing P."/>
        </authorList>
    </citation>
    <scope>NUCLEOTIDE SEQUENCE [LARGE SCALE GENOMIC DNA]</scope>
    <source>
        <strain evidence="8 9">DJC</strain>
    </source>
</reference>
<evidence type="ECO:0000313" key="9">
    <source>
        <dbReference type="Proteomes" id="UP000284547"/>
    </source>
</evidence>
<dbReference type="RefSeq" id="WP_118150861.1">
    <property type="nucleotide sequence ID" value="NZ_QWEY01000003.1"/>
</dbReference>
<dbReference type="InterPro" id="IPR042173">
    <property type="entry name" value="RNase_J_2"/>
</dbReference>
<evidence type="ECO:0000256" key="3">
    <source>
        <dbReference type="ARBA" id="ARBA00022801"/>
    </source>
</evidence>
<dbReference type="InterPro" id="IPR001279">
    <property type="entry name" value="Metallo-B-lactamas"/>
</dbReference>
<dbReference type="PANTHER" id="PTHR43694:SF1">
    <property type="entry name" value="RIBONUCLEASE J"/>
    <property type="match status" value="1"/>
</dbReference>
<dbReference type="Gene3D" id="3.40.50.10710">
    <property type="entry name" value="Metallo-hydrolase/oxidoreductase"/>
    <property type="match status" value="1"/>
</dbReference>
<feature type="domain" description="Metallo-beta-lactamase" evidence="7">
    <location>
        <begin position="18"/>
        <end position="207"/>
    </location>
</feature>
<dbReference type="InterPro" id="IPR055132">
    <property type="entry name" value="RNase_J_b_CASP"/>
</dbReference>
<dbReference type="InterPro" id="IPR041636">
    <property type="entry name" value="RNase_J_C"/>
</dbReference>
<evidence type="ECO:0000256" key="5">
    <source>
        <dbReference type="ARBA" id="ARBA00022839"/>
    </source>
</evidence>
<dbReference type="AlphaFoldDB" id="A0A411Z463"/>
<dbReference type="OrthoDB" id="9770211at2"/>
<organism evidence="8 9">
    <name type="scientific">Pseudotabrizicola alkalilacus</name>
    <dbReference type="NCBI Taxonomy" id="2305252"/>
    <lineage>
        <taxon>Bacteria</taxon>
        <taxon>Pseudomonadati</taxon>
        <taxon>Pseudomonadota</taxon>
        <taxon>Alphaproteobacteria</taxon>
        <taxon>Rhodobacterales</taxon>
        <taxon>Paracoccaceae</taxon>
        <taxon>Pseudotabrizicola</taxon>
    </lineage>
</organism>
<sequence>MSVNRLIYLPLGGAGEIGMNCYVYGYGPEGRERLIVVDLGVTFPDMDGSPGVDLIMADVSWLEARADRIDGIFITHAHEDHIGALGLLWPKLKSKVYARRFTATIGRLKLDEMGLPLDIITTVEPRPSIIQAGPFDVQFVPVSHSIPEASALVIDTPAGRVFHSADFKIDHNPVVGEPWDDEAIKAIAEERPIKALMCDSTNVFSTHPGRSESTLGTALRELISSRGGMVVATTFGSNVARLKTLAEAARASDRSICVLGRSMRRMLSASEETGVLTGFPRLVSPEEAQDIPRGNLMLLVTGSQGERRAASAQLSRGKYLGLQMKEGDTFLFSSKVIPGNERGVLKIMNAFSELGVDVVDDCNGLYHVSGHANRPDLEHVHRLLLPDMLIPMHGEHRHLREHARIATESGIASEVVTNGMMMDLTGEMPQVAEYIETGRLYLDGNVLIGAMDGVVRDRIRMALNGHAMVTVILDESDEPLGEAWVELSGLPEVGRGERNLAETLEGDLSAYLETAGAKVLRDDAKLDEALRRIVRQVSMEEIGKKPEVTVVVSRLQAE</sequence>